<keyword evidence="1" id="KW-1133">Transmembrane helix</keyword>
<reference evidence="3" key="1">
    <citation type="submission" date="2020-10" db="EMBL/GenBank/DDBJ databases">
        <authorList>
            <person name="Gilroy R."/>
        </authorList>
    </citation>
    <scope>NUCLEOTIDE SEQUENCE</scope>
    <source>
        <strain evidence="3">10037</strain>
    </source>
</reference>
<dbReference type="GO" id="GO:0016020">
    <property type="term" value="C:membrane"/>
    <property type="evidence" value="ECO:0007669"/>
    <property type="project" value="InterPro"/>
</dbReference>
<feature type="transmembrane region" description="Helical" evidence="1">
    <location>
        <begin position="127"/>
        <end position="148"/>
    </location>
</feature>
<keyword evidence="1" id="KW-0472">Membrane</keyword>
<dbReference type="InterPro" id="IPR050640">
    <property type="entry name" value="Bact_2-comp_sensor_kinase"/>
</dbReference>
<feature type="transmembrane region" description="Helical" evidence="1">
    <location>
        <begin position="102"/>
        <end position="121"/>
    </location>
</feature>
<feature type="transmembrane region" description="Helical" evidence="1">
    <location>
        <begin position="57"/>
        <end position="81"/>
    </location>
</feature>
<dbReference type="GO" id="GO:0000155">
    <property type="term" value="F:phosphorelay sensor kinase activity"/>
    <property type="evidence" value="ECO:0007669"/>
    <property type="project" value="InterPro"/>
</dbReference>
<dbReference type="InterPro" id="IPR010559">
    <property type="entry name" value="Sig_transdc_His_kin_internal"/>
</dbReference>
<dbReference type="Pfam" id="PF06580">
    <property type="entry name" value="His_kinase"/>
    <property type="match status" value="1"/>
</dbReference>
<accession>A0A9D9N9F9</accession>
<dbReference type="EMBL" id="JADIME010000044">
    <property type="protein sequence ID" value="MBO8465212.1"/>
    <property type="molecule type" value="Genomic_DNA"/>
</dbReference>
<feature type="transmembrane region" description="Helical" evidence="1">
    <location>
        <begin position="21"/>
        <end position="42"/>
    </location>
</feature>
<gene>
    <name evidence="3" type="ORF">IAB93_04340</name>
</gene>
<dbReference type="PANTHER" id="PTHR34220:SF7">
    <property type="entry name" value="SENSOR HISTIDINE KINASE YPDA"/>
    <property type="match status" value="1"/>
</dbReference>
<dbReference type="AlphaFoldDB" id="A0A9D9N9F9"/>
<reference evidence="3" key="2">
    <citation type="journal article" date="2021" name="PeerJ">
        <title>Extensive microbial diversity within the chicken gut microbiome revealed by metagenomics and culture.</title>
        <authorList>
            <person name="Gilroy R."/>
            <person name="Ravi A."/>
            <person name="Getino M."/>
            <person name="Pursley I."/>
            <person name="Horton D.L."/>
            <person name="Alikhan N.F."/>
            <person name="Baker D."/>
            <person name="Gharbi K."/>
            <person name="Hall N."/>
            <person name="Watson M."/>
            <person name="Adriaenssens E.M."/>
            <person name="Foster-Nyarko E."/>
            <person name="Jarju S."/>
            <person name="Secka A."/>
            <person name="Antonio M."/>
            <person name="Oren A."/>
            <person name="Chaudhuri R.R."/>
            <person name="La Ragione R."/>
            <person name="Hildebrand F."/>
            <person name="Pallen M.J."/>
        </authorList>
    </citation>
    <scope>NUCLEOTIDE SEQUENCE</scope>
    <source>
        <strain evidence="3">10037</strain>
    </source>
</reference>
<keyword evidence="3" id="KW-0808">Transferase</keyword>
<keyword evidence="3" id="KW-0418">Kinase</keyword>
<proteinExistence type="predicted"/>
<dbReference type="Proteomes" id="UP000823597">
    <property type="component" value="Unassembled WGS sequence"/>
</dbReference>
<evidence type="ECO:0000313" key="3">
    <source>
        <dbReference type="EMBL" id="MBO8465212.1"/>
    </source>
</evidence>
<protein>
    <submittedName>
        <fullName evidence="3">Histidine kinase</fullName>
    </submittedName>
</protein>
<sequence>MRQRTHIHSSVQDCPPKGRRWPLIAVAILCYAMFLRMCYCLLKEGSVFLYDNWKDELFYHAANIIPMAVMAASCFAIVFFVTDRGILARKFMLKSFVDLLSTAALTFIGYSVLVMFYRIFMPINVDFGGILVTWIVTFLVVELFYYMYRSRRELKKAEYAKLRAVQYQFNAFRSKVNPHFLFNSLNMLMEIIETDKRKAVEFTQSLSDIYRYTLDIYGKSSVSLSDEISFLRSYLHVLSLKYNDFLKVNISENTSLKGKSIVPFTMQLLLENVTKHNVISDRHPVSVDININDDCITMTNGIKRKESRTDLSGLGLKYIYSQYEIKGKSFMVKDDGKIFTAIVPYL</sequence>
<evidence type="ECO:0000256" key="1">
    <source>
        <dbReference type="SAM" id="Phobius"/>
    </source>
</evidence>
<organism evidence="3 4">
    <name type="scientific">Candidatus Merdivivens pullistercoris</name>
    <dbReference type="NCBI Taxonomy" id="2840873"/>
    <lineage>
        <taxon>Bacteria</taxon>
        <taxon>Pseudomonadati</taxon>
        <taxon>Bacteroidota</taxon>
        <taxon>Bacteroidia</taxon>
        <taxon>Bacteroidales</taxon>
        <taxon>Muribaculaceae</taxon>
        <taxon>Muribaculaceae incertae sedis</taxon>
        <taxon>Candidatus Merdivivens</taxon>
    </lineage>
</organism>
<dbReference type="PANTHER" id="PTHR34220">
    <property type="entry name" value="SENSOR HISTIDINE KINASE YPDA"/>
    <property type="match status" value="1"/>
</dbReference>
<keyword evidence="1" id="KW-0812">Transmembrane</keyword>
<name>A0A9D9N9F9_9BACT</name>
<evidence type="ECO:0000259" key="2">
    <source>
        <dbReference type="Pfam" id="PF06580"/>
    </source>
</evidence>
<evidence type="ECO:0000313" key="4">
    <source>
        <dbReference type="Proteomes" id="UP000823597"/>
    </source>
</evidence>
<feature type="domain" description="Signal transduction histidine kinase internal region" evidence="2">
    <location>
        <begin position="168"/>
        <end position="244"/>
    </location>
</feature>
<comment type="caution">
    <text evidence="3">The sequence shown here is derived from an EMBL/GenBank/DDBJ whole genome shotgun (WGS) entry which is preliminary data.</text>
</comment>